<dbReference type="SUPFAM" id="SSF51735">
    <property type="entry name" value="NAD(P)-binding Rossmann-fold domains"/>
    <property type="match status" value="1"/>
</dbReference>
<feature type="domain" description="D-isomer specific 2-hydroxyacid dehydrogenase NAD-binding" evidence="2">
    <location>
        <begin position="13"/>
        <end position="140"/>
    </location>
</feature>
<dbReference type="InterPro" id="IPR036291">
    <property type="entry name" value="NAD(P)-bd_dom_sf"/>
</dbReference>
<dbReference type="AlphaFoldDB" id="A0A498KGZ3"/>
<keyword evidence="1" id="KW-0560">Oxidoreductase</keyword>
<dbReference type="Gene3D" id="3.40.50.720">
    <property type="entry name" value="NAD(P)-binding Rossmann-like Domain"/>
    <property type="match status" value="2"/>
</dbReference>
<dbReference type="InterPro" id="IPR050223">
    <property type="entry name" value="D-isomer_2-hydroxyacid_DH"/>
</dbReference>
<dbReference type="GO" id="GO:0016618">
    <property type="term" value="F:hydroxypyruvate reductase [NAD(P)H] activity"/>
    <property type="evidence" value="ECO:0007669"/>
    <property type="project" value="TreeGrafter"/>
</dbReference>
<dbReference type="GO" id="GO:0051287">
    <property type="term" value="F:NAD binding"/>
    <property type="evidence" value="ECO:0007669"/>
    <property type="project" value="InterPro"/>
</dbReference>
<accession>A0A498KGZ3</accession>
<dbReference type="PANTHER" id="PTHR10996:SF179">
    <property type="entry name" value="D-ISOMER SPECIFIC 2-HYDROXYACID DEHYDROGENASE FAMILY PROTEIN-RELATED"/>
    <property type="match status" value="1"/>
</dbReference>
<dbReference type="InterPro" id="IPR006140">
    <property type="entry name" value="D-isomer_DH_NAD-bd"/>
</dbReference>
<dbReference type="EMBL" id="RDQH01000328">
    <property type="protein sequence ID" value="RXI06958.1"/>
    <property type="molecule type" value="Genomic_DNA"/>
</dbReference>
<dbReference type="STRING" id="3750.A0A498KGZ3"/>
<reference evidence="3 4" key="1">
    <citation type="submission" date="2018-10" db="EMBL/GenBank/DDBJ databases">
        <title>A high-quality apple genome assembly.</title>
        <authorList>
            <person name="Hu J."/>
        </authorList>
    </citation>
    <scope>NUCLEOTIDE SEQUENCE [LARGE SCALE GENOMIC DNA]</scope>
    <source>
        <strain evidence="4">cv. HFTH1</strain>
        <tissue evidence="3">Young leaf</tissue>
    </source>
</reference>
<evidence type="ECO:0000313" key="3">
    <source>
        <dbReference type="EMBL" id="RXI06958.1"/>
    </source>
</evidence>
<evidence type="ECO:0000259" key="2">
    <source>
        <dbReference type="Pfam" id="PF02826"/>
    </source>
</evidence>
<keyword evidence="4" id="KW-1185">Reference proteome</keyword>
<organism evidence="3 4">
    <name type="scientific">Malus domestica</name>
    <name type="common">Apple</name>
    <name type="synonym">Pyrus malus</name>
    <dbReference type="NCBI Taxonomy" id="3750"/>
    <lineage>
        <taxon>Eukaryota</taxon>
        <taxon>Viridiplantae</taxon>
        <taxon>Streptophyta</taxon>
        <taxon>Embryophyta</taxon>
        <taxon>Tracheophyta</taxon>
        <taxon>Spermatophyta</taxon>
        <taxon>Magnoliopsida</taxon>
        <taxon>eudicotyledons</taxon>
        <taxon>Gunneridae</taxon>
        <taxon>Pentapetalae</taxon>
        <taxon>rosids</taxon>
        <taxon>fabids</taxon>
        <taxon>Rosales</taxon>
        <taxon>Rosaceae</taxon>
        <taxon>Amygdaloideae</taxon>
        <taxon>Maleae</taxon>
        <taxon>Malus</taxon>
    </lineage>
</organism>
<dbReference type="GO" id="GO:0030267">
    <property type="term" value="F:glyoxylate reductase (NADPH) activity"/>
    <property type="evidence" value="ECO:0007669"/>
    <property type="project" value="TreeGrafter"/>
</dbReference>
<protein>
    <recommendedName>
        <fullName evidence="2">D-isomer specific 2-hydroxyacid dehydrogenase NAD-binding domain-containing protein</fullName>
    </recommendedName>
</protein>
<dbReference type="PANTHER" id="PTHR10996">
    <property type="entry name" value="2-HYDROXYACID DEHYDROGENASE-RELATED"/>
    <property type="match status" value="1"/>
</dbReference>
<gene>
    <name evidence="3" type="ORF">DVH24_026094</name>
</gene>
<name>A0A498KGZ3_MALDO</name>
<dbReference type="Proteomes" id="UP000290289">
    <property type="component" value="Chromosome 2"/>
</dbReference>
<evidence type="ECO:0000313" key="4">
    <source>
        <dbReference type="Proteomes" id="UP000290289"/>
    </source>
</evidence>
<evidence type="ECO:0000256" key="1">
    <source>
        <dbReference type="ARBA" id="ARBA00023002"/>
    </source>
</evidence>
<proteinExistence type="predicted"/>
<dbReference type="GO" id="GO:0005829">
    <property type="term" value="C:cytosol"/>
    <property type="evidence" value="ECO:0007669"/>
    <property type="project" value="TreeGrafter"/>
</dbReference>
<dbReference type="Pfam" id="PF02826">
    <property type="entry name" value="2-Hacid_dh_C"/>
    <property type="match status" value="1"/>
</dbReference>
<comment type="caution">
    <text evidence="3">The sequence shown here is derived from an EMBL/GenBank/DDBJ whole genome shotgun (WGS) entry which is preliminary data.</text>
</comment>
<sequence>MAFLQIRLEGSKCIVGLGHIGLEVAKRLEAFDCIILYNSRKKNYLFHVCELATYSNVLVVRCTLTAKTHHMINKKVSLALGRDGVTVNVRCGAIIDEEEMVQCLVQREIKGAGLDVFENESEVLKVLFGLDNVVLSPHQADTTEDYFKDLSDLAVANLEAFFSNKPLLSEGVND</sequence>